<accession>A0ABY8NGS2</accession>
<feature type="compositionally biased region" description="Polar residues" evidence="1">
    <location>
        <begin position="82"/>
        <end position="91"/>
    </location>
</feature>
<feature type="chain" id="PRO_5047195198" evidence="2">
    <location>
        <begin position="23"/>
        <end position="91"/>
    </location>
</feature>
<evidence type="ECO:0000256" key="2">
    <source>
        <dbReference type="SAM" id="SignalP"/>
    </source>
</evidence>
<name>A0ABY8NGS2_9GAMM</name>
<dbReference type="EMBL" id="CP118605">
    <property type="protein sequence ID" value="WGL18135.1"/>
    <property type="molecule type" value="Genomic_DNA"/>
</dbReference>
<organism evidence="3 4">
    <name type="scientific">Microbulbifer bruguierae</name>
    <dbReference type="NCBI Taxonomy" id="3029061"/>
    <lineage>
        <taxon>Bacteria</taxon>
        <taxon>Pseudomonadati</taxon>
        <taxon>Pseudomonadota</taxon>
        <taxon>Gammaproteobacteria</taxon>
        <taxon>Cellvibrionales</taxon>
        <taxon>Microbulbiferaceae</taxon>
        <taxon>Microbulbifer</taxon>
    </lineage>
</organism>
<evidence type="ECO:0000313" key="4">
    <source>
        <dbReference type="Proteomes" id="UP001236500"/>
    </source>
</evidence>
<dbReference type="RefSeq" id="WP_280322093.1">
    <property type="nucleotide sequence ID" value="NZ_CP118605.1"/>
</dbReference>
<keyword evidence="2" id="KW-0732">Signal</keyword>
<keyword evidence="4" id="KW-1185">Reference proteome</keyword>
<feature type="signal peptide" evidence="2">
    <location>
        <begin position="1"/>
        <end position="22"/>
    </location>
</feature>
<evidence type="ECO:0000313" key="3">
    <source>
        <dbReference type="EMBL" id="WGL18135.1"/>
    </source>
</evidence>
<protein>
    <submittedName>
        <fullName evidence="3">Uncharacterized protein</fullName>
    </submittedName>
</protein>
<gene>
    <name evidence="3" type="ORF">PVT68_07515</name>
</gene>
<reference evidence="3 4" key="1">
    <citation type="submission" date="2023-02" db="EMBL/GenBank/DDBJ databases">
        <title>Description and genomic characterization of Microbulbifer bruguierae sp. nov., isolated from the sediment of mangrove plant Bruguiera sexangula.</title>
        <authorList>
            <person name="Long M."/>
        </authorList>
    </citation>
    <scope>NUCLEOTIDE SEQUENCE [LARGE SCALE GENOMIC DNA]</scope>
    <source>
        <strain evidence="3 4">H12</strain>
    </source>
</reference>
<proteinExistence type="predicted"/>
<sequence>MGWSRVITCALLIGLCSAVVTAQQAAEDGQQQESVKESDEVTAKPVSVTDKQTSSEKPQKKIKAQSAESADSYEASEEISEDNTVSFPVDI</sequence>
<dbReference type="Proteomes" id="UP001236500">
    <property type="component" value="Chromosome"/>
</dbReference>
<feature type="compositionally biased region" description="Low complexity" evidence="1">
    <location>
        <begin position="64"/>
        <end position="73"/>
    </location>
</feature>
<evidence type="ECO:0000256" key="1">
    <source>
        <dbReference type="SAM" id="MobiDB-lite"/>
    </source>
</evidence>
<feature type="region of interest" description="Disordered" evidence="1">
    <location>
        <begin position="26"/>
        <end position="91"/>
    </location>
</feature>